<evidence type="ECO:0000313" key="8">
    <source>
        <dbReference type="Proteomes" id="UP000002258"/>
    </source>
</evidence>
<dbReference type="RefSeq" id="XP_001386938.2">
    <property type="nucleotide sequence ID" value="XM_001386901.1"/>
</dbReference>
<evidence type="ECO:0000256" key="6">
    <source>
        <dbReference type="SAM" id="MobiDB-lite"/>
    </source>
</evidence>
<dbReference type="OMA" id="GTNDEAC"/>
<keyword evidence="8" id="KW-1185">Reference proteome</keyword>
<dbReference type="GeneID" id="4851926"/>
<feature type="non-terminal residue" evidence="7">
    <location>
        <position position="1"/>
    </location>
</feature>
<name>A3GI27_PICST</name>
<comment type="function">
    <text evidence="4">Required for the assembly of mitochondrial cytochrome c oxidase.</text>
</comment>
<feature type="region of interest" description="Disordered" evidence="6">
    <location>
        <begin position="1"/>
        <end position="20"/>
    </location>
</feature>
<comment type="similarity">
    <text evidence="5">Belongs to the COX19 family.</text>
</comment>
<dbReference type="OrthoDB" id="268594at2759"/>
<dbReference type="FunCoup" id="A3GI27">
    <property type="interactions" value="289"/>
</dbReference>
<comment type="caution">
    <text evidence="7">The sequence shown here is derived from an EMBL/GenBank/DDBJ whole genome shotgun (WGS) entry which is preliminary data.</text>
</comment>
<proteinExistence type="inferred from homology"/>
<protein>
    <submittedName>
        <fullName evidence="7">Putative cytochrome c oxidase, subunit COX19</fullName>
    </submittedName>
</protein>
<evidence type="ECO:0000256" key="1">
    <source>
        <dbReference type="ARBA" id="ARBA00004496"/>
    </source>
</evidence>
<gene>
    <name evidence="7" type="primary">COX19</name>
    <name evidence="7" type="ORF">PICST_27915</name>
</gene>
<organism evidence="7 8">
    <name type="scientific">Scheffersomyces stipitis (strain ATCC 58785 / CBS 6054 / NBRC 10063 / NRRL Y-11545)</name>
    <name type="common">Yeast</name>
    <name type="synonym">Pichia stipitis</name>
    <dbReference type="NCBI Taxonomy" id="322104"/>
    <lineage>
        <taxon>Eukaryota</taxon>
        <taxon>Fungi</taxon>
        <taxon>Dikarya</taxon>
        <taxon>Ascomycota</taxon>
        <taxon>Saccharomycotina</taxon>
        <taxon>Pichiomycetes</taxon>
        <taxon>Debaryomycetaceae</taxon>
        <taxon>Scheffersomyces</taxon>
    </lineage>
</organism>
<dbReference type="InParanoid" id="A3GI27"/>
<dbReference type="PANTHER" id="PTHR21107">
    <property type="entry name" value="CYTOCHROME C OXIDASE ASSEMBLY PROTEIN COX19"/>
    <property type="match status" value="1"/>
</dbReference>
<comment type="subcellular location">
    <subcellularLocation>
        <location evidence="1">Cytoplasm</location>
    </subcellularLocation>
</comment>
<dbReference type="InterPro" id="IPR051383">
    <property type="entry name" value="COX19"/>
</dbReference>
<dbReference type="EMBL" id="AAVQ01000002">
    <property type="protein sequence ID" value="EAZ62915.2"/>
    <property type="molecule type" value="Genomic_DNA"/>
</dbReference>
<evidence type="ECO:0000256" key="2">
    <source>
        <dbReference type="ARBA" id="ARBA00022490"/>
    </source>
</evidence>
<evidence type="ECO:0000256" key="3">
    <source>
        <dbReference type="ARBA" id="ARBA00023157"/>
    </source>
</evidence>
<dbReference type="GO" id="GO:0033617">
    <property type="term" value="P:mitochondrial respiratory chain complex IV assembly"/>
    <property type="evidence" value="ECO:0007669"/>
    <property type="project" value="TreeGrafter"/>
</dbReference>
<evidence type="ECO:0000256" key="4">
    <source>
        <dbReference type="ARBA" id="ARBA00037279"/>
    </source>
</evidence>
<dbReference type="eggNOG" id="KOG3477">
    <property type="taxonomic scope" value="Eukaryota"/>
</dbReference>
<reference evidence="7 8" key="1">
    <citation type="journal article" date="2007" name="Nat. Biotechnol.">
        <title>Genome sequence of the lignocellulose-bioconverting and xylose-fermenting yeast Pichia stipitis.</title>
        <authorList>
            <person name="Jeffries T.W."/>
            <person name="Grigoriev I.V."/>
            <person name="Grimwood J."/>
            <person name="Laplaza J.M."/>
            <person name="Aerts A."/>
            <person name="Salamov A."/>
            <person name="Schmutz J."/>
            <person name="Lindquist E."/>
            <person name="Dehal P."/>
            <person name="Shapiro H."/>
            <person name="Jin Y.S."/>
            <person name="Passoth V."/>
            <person name="Richardson P.M."/>
        </authorList>
    </citation>
    <scope>NUCLEOTIDE SEQUENCE [LARGE SCALE GENOMIC DNA]</scope>
    <source>
        <strain evidence="8">ATCC 58785 / CBS 6054 / NBRC 10063 / NRRL Y-11545</strain>
    </source>
</reference>
<dbReference type="STRING" id="322104.A3GI27"/>
<evidence type="ECO:0000256" key="5">
    <source>
        <dbReference type="ARBA" id="ARBA00038223"/>
    </source>
</evidence>
<sequence length="75" mass="8649">PGGNFRGWTPTPPERGSFPLDHDGECTEYMTKYLQCMRFTENKNAPNCRILAKQYLGCRMDNQLMEESTWDSLGL</sequence>
<dbReference type="PROSITE" id="PS51808">
    <property type="entry name" value="CHCH"/>
    <property type="match status" value="1"/>
</dbReference>
<keyword evidence="2" id="KW-0963">Cytoplasm</keyword>
<dbReference type="Proteomes" id="UP000002258">
    <property type="component" value="Chromosome 1"/>
</dbReference>
<evidence type="ECO:0000313" key="7">
    <source>
        <dbReference type="EMBL" id="EAZ62915.2"/>
    </source>
</evidence>
<feature type="non-terminal residue" evidence="7">
    <location>
        <position position="75"/>
    </location>
</feature>
<accession>A3GI27</accession>
<dbReference type="KEGG" id="pic:PICST_27915"/>
<dbReference type="HOGENOM" id="CLU_141947_3_1_1"/>
<dbReference type="AlphaFoldDB" id="A3GI27"/>
<dbReference type="PANTHER" id="PTHR21107:SF2">
    <property type="entry name" value="CYTOCHROME C OXIDASE ASSEMBLY PROTEIN COX19"/>
    <property type="match status" value="1"/>
</dbReference>
<dbReference type="GO" id="GO:0005758">
    <property type="term" value="C:mitochondrial intermembrane space"/>
    <property type="evidence" value="ECO:0007669"/>
    <property type="project" value="TreeGrafter"/>
</dbReference>
<keyword evidence="3" id="KW-1015">Disulfide bond</keyword>